<feature type="compositionally biased region" description="Basic and acidic residues" evidence="1">
    <location>
        <begin position="382"/>
        <end position="396"/>
    </location>
</feature>
<gene>
    <name evidence="2" type="ORF">GcM3_003013</name>
</gene>
<evidence type="ECO:0000313" key="2">
    <source>
        <dbReference type="EMBL" id="RKF84006.1"/>
    </source>
</evidence>
<dbReference type="PANTHER" id="PTHR46434:SF1">
    <property type="entry name" value="GENETIC INTERACTOR OF PROHIBITINS 3, MITOCHONDRIAL"/>
    <property type="match status" value="1"/>
</dbReference>
<feature type="compositionally biased region" description="Basic and acidic residues" evidence="1">
    <location>
        <begin position="357"/>
        <end position="366"/>
    </location>
</feature>
<dbReference type="STRING" id="62708.A0A420JB63"/>
<comment type="caution">
    <text evidence="2">The sequence shown here is derived from an EMBL/GenBank/DDBJ whole genome shotgun (WGS) entry which is preliminary data.</text>
</comment>
<keyword evidence="3" id="KW-1185">Reference proteome</keyword>
<feature type="compositionally biased region" description="Acidic residues" evidence="1">
    <location>
        <begin position="367"/>
        <end position="377"/>
    </location>
</feature>
<dbReference type="GO" id="GO:0005739">
    <property type="term" value="C:mitochondrion"/>
    <property type="evidence" value="ECO:0007669"/>
    <property type="project" value="TreeGrafter"/>
</dbReference>
<dbReference type="InterPro" id="IPR027417">
    <property type="entry name" value="P-loop_NTPase"/>
</dbReference>
<organism evidence="2 3">
    <name type="scientific">Golovinomyces cichoracearum</name>
    <dbReference type="NCBI Taxonomy" id="62708"/>
    <lineage>
        <taxon>Eukaryota</taxon>
        <taxon>Fungi</taxon>
        <taxon>Dikarya</taxon>
        <taxon>Ascomycota</taxon>
        <taxon>Pezizomycotina</taxon>
        <taxon>Leotiomycetes</taxon>
        <taxon>Erysiphales</taxon>
        <taxon>Erysiphaceae</taxon>
        <taxon>Golovinomyces</taxon>
    </lineage>
</organism>
<keyword evidence="2" id="KW-0378">Hydrolase</keyword>
<dbReference type="EMBL" id="MCBQ01000387">
    <property type="protein sequence ID" value="RKF84006.1"/>
    <property type="molecule type" value="Genomic_DNA"/>
</dbReference>
<name>A0A420JB63_9PEZI</name>
<dbReference type="AlphaFoldDB" id="A0A420JB63"/>
<evidence type="ECO:0000256" key="1">
    <source>
        <dbReference type="SAM" id="MobiDB-lite"/>
    </source>
</evidence>
<dbReference type="Proteomes" id="UP000283383">
    <property type="component" value="Unassembled WGS sequence"/>
</dbReference>
<reference evidence="2 3" key="1">
    <citation type="journal article" date="2018" name="BMC Genomics">
        <title>Comparative genome analyses reveal sequence features reflecting distinct modes of host-adaptation between dicot and monocot powdery mildew.</title>
        <authorList>
            <person name="Wu Y."/>
            <person name="Ma X."/>
            <person name="Pan Z."/>
            <person name="Kale S.D."/>
            <person name="Song Y."/>
            <person name="King H."/>
            <person name="Zhang Q."/>
            <person name="Presley C."/>
            <person name="Deng X."/>
            <person name="Wei C.I."/>
            <person name="Xiao S."/>
        </authorList>
    </citation>
    <scope>NUCLEOTIDE SEQUENCE [LARGE SCALE GENOMIC DNA]</scope>
    <source>
        <strain evidence="2">UMSG3</strain>
    </source>
</reference>
<proteinExistence type="predicted"/>
<dbReference type="SUPFAM" id="SSF52540">
    <property type="entry name" value="P-loop containing nucleoside triphosphate hydrolases"/>
    <property type="match status" value="1"/>
</dbReference>
<protein>
    <submittedName>
        <fullName evidence="2">Putative p-loop containing nucleoside triphosphate hydrolase</fullName>
    </submittedName>
</protein>
<feature type="region of interest" description="Disordered" evidence="1">
    <location>
        <begin position="340"/>
        <end position="411"/>
    </location>
</feature>
<feature type="region of interest" description="Disordered" evidence="1">
    <location>
        <begin position="668"/>
        <end position="688"/>
    </location>
</feature>
<dbReference type="GO" id="GO:0016787">
    <property type="term" value="F:hydrolase activity"/>
    <property type="evidence" value="ECO:0007669"/>
    <property type="project" value="UniProtKB-KW"/>
</dbReference>
<dbReference type="Gene3D" id="3.40.50.300">
    <property type="entry name" value="P-loop containing nucleotide triphosphate hydrolases"/>
    <property type="match status" value="1"/>
</dbReference>
<evidence type="ECO:0000313" key="3">
    <source>
        <dbReference type="Proteomes" id="UP000283383"/>
    </source>
</evidence>
<accession>A0A420JB63</accession>
<feature type="compositionally biased region" description="Basic residues" evidence="1">
    <location>
        <begin position="677"/>
        <end position="688"/>
    </location>
</feature>
<sequence length="688" mass="76863">MFFSPRLVRILSLKNSKCPQRFLCSSRHRLQGDSTLIPPPSRDTPEFNIWALEKLPRQCPGCGAPSQIINKQGPGFYDLRRHAIRKYLGLTKSNSKRDYQDIVRIALQKSASLNLDPEAFGVPQTPHPGIEIIIVSQELANIYIVYDKEVVKCCRCRNLLNHRIGIPIEHPSIDSIRDTIDETSYKYNHIYHVIDAADFPMSVIPGLQSVLNIAPLRSKNRRAKTGKFYNNRITEISFVITRSDLLAPLKEQVDSMMPYLQLTLRDALGRSADGARLGNIHCVSVKRDWWTKELKENVWSRGGAGWMIGKLNVGKSKLFGSIFPKGRKFSVIDEEHLSSPSAKSSLQNLEGDVDENTNIKKEYKDENSEEVNEEVPDNIEQTPEKQISKNTNHQDSEISDMSVETFDPDSLLPPAPPELNYPTMPIVSDLPGTTASPIRLLFGNGKGELIDLPGLKRGDLDSHVKPEYQSTLIMTSRVEPIQDSIKPGQSLLLGGFIRITPTNPDITILAYAFTSIESHLTSTLKAIGTQTETRDSAVLNIALPGTGSKIASAGKFLLKWDVTKQRTGPVTARDAGRVNVEKLPYRVIATDILVEGCGWVELVAQVSKRNGDSIIKPLSLDSEDKEITQEVENQETGEVWPGVEVFTPHGKYISARRPMNAWSFISKKQGRIEARPRRPVAGHNKKKK</sequence>
<dbReference type="InterPro" id="IPR050896">
    <property type="entry name" value="Mito_lipid_metab_GTPase"/>
</dbReference>
<dbReference type="PANTHER" id="PTHR46434">
    <property type="entry name" value="GENETIC INTERACTOR OF PROHIBITINS 3, MITOCHONDRIAL"/>
    <property type="match status" value="1"/>
</dbReference>